<evidence type="ECO:0000259" key="6">
    <source>
        <dbReference type="Pfam" id="PF04085"/>
    </source>
</evidence>
<evidence type="ECO:0000256" key="3">
    <source>
        <dbReference type="ARBA" id="ARBA00022960"/>
    </source>
</evidence>
<dbReference type="InterPro" id="IPR007221">
    <property type="entry name" value="MreC"/>
</dbReference>
<evidence type="ECO:0000313" key="9">
    <source>
        <dbReference type="Proteomes" id="UP000182011"/>
    </source>
</evidence>
<dbReference type="InterPro" id="IPR042177">
    <property type="entry name" value="Cell/Rod_1"/>
</dbReference>
<protein>
    <recommendedName>
        <fullName evidence="2 5">Cell shape-determining protein MreC</fullName>
    </recommendedName>
    <alternativeName>
        <fullName evidence="4 5">Cell shape protein MreC</fullName>
    </alternativeName>
</protein>
<dbReference type="Gene3D" id="2.40.10.340">
    <property type="entry name" value="Rod shape-determining protein MreC, domain 1"/>
    <property type="match status" value="1"/>
</dbReference>
<proteinExistence type="inferred from homology"/>
<accession>A0A0P1LER5</accession>
<evidence type="ECO:0000256" key="4">
    <source>
        <dbReference type="ARBA" id="ARBA00032089"/>
    </source>
</evidence>
<comment type="function">
    <text evidence="5">Involved in formation and maintenance of cell shape.</text>
</comment>
<comment type="similarity">
    <text evidence="1 5">Belongs to the MreC family.</text>
</comment>
<dbReference type="EMBL" id="FAOP01000001">
    <property type="protein sequence ID" value="CUU01167.1"/>
    <property type="molecule type" value="Genomic_DNA"/>
</dbReference>
<accession>A0A0P1LL17</accession>
<organism evidence="8 9">
    <name type="scientific">Candidatus Kryptonium thompsonii</name>
    <dbReference type="NCBI Taxonomy" id="1633631"/>
    <lineage>
        <taxon>Bacteria</taxon>
        <taxon>Pseudomonadati</taxon>
        <taxon>Candidatus Kryptoniota</taxon>
        <taxon>Candidatus Kryptonium</taxon>
    </lineage>
</organism>
<dbReference type="Proteomes" id="UP000182200">
    <property type="component" value="Unassembled WGS sequence"/>
</dbReference>
<name>A0A0P1NY41_9BACT</name>
<accession>A0A0P1LER4</accession>
<gene>
    <name evidence="8" type="ORF">JGI4_00198</name>
    <name evidence="7" type="ORF">JGI8_01384</name>
</gene>
<dbReference type="Pfam" id="PF04085">
    <property type="entry name" value="MreC"/>
    <property type="match status" value="1"/>
</dbReference>
<dbReference type="EMBL" id="CZVI01000019">
    <property type="protein sequence ID" value="CUS90063.1"/>
    <property type="molecule type" value="Genomic_DNA"/>
</dbReference>
<reference evidence="8 9" key="1">
    <citation type="submission" date="2015-11" db="EMBL/GenBank/DDBJ databases">
        <authorList>
            <person name="Zhang Y."/>
            <person name="Guo Z."/>
        </authorList>
    </citation>
    <scope>NUCLEOTIDE SEQUENCE [LARGE SCALE GENOMIC DNA]</scope>
    <source>
        <strain evidence="8">JGI-4</strain>
    </source>
</reference>
<keyword evidence="10" id="KW-1185">Reference proteome</keyword>
<accession>A0A0P1LSB1</accession>
<accession>A0A0P1M5P0</accession>
<reference evidence="7 10" key="2">
    <citation type="submission" date="2015-11" db="EMBL/GenBank/DDBJ databases">
        <authorList>
            <person name="Varghese N."/>
        </authorList>
    </citation>
    <scope>NUCLEOTIDE SEQUENCE [LARGE SCALE GENOMIC DNA]</scope>
    <source>
        <strain evidence="7 10">JGI-8</strain>
    </source>
</reference>
<evidence type="ECO:0000313" key="8">
    <source>
        <dbReference type="EMBL" id="CUU01167.1"/>
    </source>
</evidence>
<accession>A0A0P1P2V1</accession>
<sequence>MFKILSQISQHLREYLTFSALVLVSLILLSVGNSSKSHLVAQIAVEVVGVTKSITNIFSNFYDIQDENRKLRKTNILLLSELSQLREEKLENIRLRRLLGFKEKTNNYEFIPADVVGKTLVSPYNYIILNAGSNEGVEVNMPVISESGVVGKIMKVGKNYSVAMILYHKDFRASVKIQRTRVDGILGWEGGEFLSVFNVSKTMDVEVGDVVITSEYSTIFPPGFEIGVVAEIDNSVAGLFKVIKVKPAVDFTKIEEVFIIKYKSDLEREKIEQDLLEK</sequence>
<dbReference type="GO" id="GO:0005886">
    <property type="term" value="C:plasma membrane"/>
    <property type="evidence" value="ECO:0007669"/>
    <property type="project" value="TreeGrafter"/>
</dbReference>
<dbReference type="Proteomes" id="UP000182011">
    <property type="component" value="Unassembled WGS sequence"/>
</dbReference>
<dbReference type="NCBIfam" id="TIGR00219">
    <property type="entry name" value="mreC"/>
    <property type="match status" value="1"/>
</dbReference>
<evidence type="ECO:0000313" key="10">
    <source>
        <dbReference type="Proteomes" id="UP000182200"/>
    </source>
</evidence>
<dbReference type="PANTHER" id="PTHR34138">
    <property type="entry name" value="CELL SHAPE-DETERMINING PROTEIN MREC"/>
    <property type="match status" value="1"/>
</dbReference>
<evidence type="ECO:0000256" key="1">
    <source>
        <dbReference type="ARBA" id="ARBA00009369"/>
    </source>
</evidence>
<accession>A0A0S4MT71</accession>
<evidence type="ECO:0000256" key="2">
    <source>
        <dbReference type="ARBA" id="ARBA00013855"/>
    </source>
</evidence>
<accession>A0A0P1NY41</accession>
<dbReference type="GO" id="GO:0008360">
    <property type="term" value="P:regulation of cell shape"/>
    <property type="evidence" value="ECO:0007669"/>
    <property type="project" value="UniProtKB-KW"/>
</dbReference>
<feature type="domain" description="Rod shape-determining protein MreC beta-barrel core" evidence="6">
    <location>
        <begin position="115"/>
        <end position="261"/>
    </location>
</feature>
<dbReference type="OrthoDB" id="9811827at2"/>
<dbReference type="AlphaFoldDB" id="A0A0P1NY41"/>
<evidence type="ECO:0000313" key="7">
    <source>
        <dbReference type="EMBL" id="CUS90063.1"/>
    </source>
</evidence>
<dbReference type="PANTHER" id="PTHR34138:SF1">
    <property type="entry name" value="CELL SHAPE-DETERMINING PROTEIN MREC"/>
    <property type="match status" value="1"/>
</dbReference>
<accession>A0A0P1L952</accession>
<keyword evidence="3 5" id="KW-0133">Cell shape</keyword>
<dbReference type="InterPro" id="IPR055342">
    <property type="entry name" value="MreC_beta-barrel_core"/>
</dbReference>
<dbReference type="Gene3D" id="2.40.10.350">
    <property type="entry name" value="Rod shape-determining protein MreC, domain 2"/>
    <property type="match status" value="1"/>
</dbReference>
<evidence type="ECO:0000256" key="5">
    <source>
        <dbReference type="PIRNR" id="PIRNR038471"/>
    </source>
</evidence>
<dbReference type="InterPro" id="IPR042175">
    <property type="entry name" value="Cell/Rod_MreC_2"/>
</dbReference>
<dbReference type="STRING" id="1633631.GCA_001442925_00198"/>
<dbReference type="RefSeq" id="WP_075426343.1">
    <property type="nucleotide sequence ID" value="NZ_CZVL01000004.1"/>
</dbReference>
<dbReference type="PIRSF" id="PIRSF038471">
    <property type="entry name" value="MreC"/>
    <property type="match status" value="1"/>
</dbReference>